<gene>
    <name evidence="1" type="ORF">DPMN_150706</name>
</gene>
<sequence>MAGYDTQTKSVNDLEEKHIERRKKCASLDSKADFITANKQHESNKNCNVSDNAIDEFDWSEADQNVVKKELVDKILITYMDQSTVTEGLN</sequence>
<proteinExistence type="predicted"/>
<evidence type="ECO:0000313" key="1">
    <source>
        <dbReference type="EMBL" id="KAH3797131.1"/>
    </source>
</evidence>
<dbReference type="EMBL" id="JAIWYP010000007">
    <property type="protein sequence ID" value="KAH3797131.1"/>
    <property type="molecule type" value="Genomic_DNA"/>
</dbReference>
<organism evidence="1 2">
    <name type="scientific">Dreissena polymorpha</name>
    <name type="common">Zebra mussel</name>
    <name type="synonym">Mytilus polymorpha</name>
    <dbReference type="NCBI Taxonomy" id="45954"/>
    <lineage>
        <taxon>Eukaryota</taxon>
        <taxon>Metazoa</taxon>
        <taxon>Spiralia</taxon>
        <taxon>Lophotrochozoa</taxon>
        <taxon>Mollusca</taxon>
        <taxon>Bivalvia</taxon>
        <taxon>Autobranchia</taxon>
        <taxon>Heteroconchia</taxon>
        <taxon>Euheterodonta</taxon>
        <taxon>Imparidentia</taxon>
        <taxon>Neoheterodontei</taxon>
        <taxon>Myida</taxon>
        <taxon>Dreissenoidea</taxon>
        <taxon>Dreissenidae</taxon>
        <taxon>Dreissena</taxon>
    </lineage>
</organism>
<dbReference type="AlphaFoldDB" id="A0A9D4FFU4"/>
<evidence type="ECO:0000313" key="2">
    <source>
        <dbReference type="Proteomes" id="UP000828390"/>
    </source>
</evidence>
<reference evidence="1" key="2">
    <citation type="submission" date="2020-11" db="EMBL/GenBank/DDBJ databases">
        <authorList>
            <person name="McCartney M.A."/>
            <person name="Auch B."/>
            <person name="Kono T."/>
            <person name="Mallez S."/>
            <person name="Becker A."/>
            <person name="Gohl D.M."/>
            <person name="Silverstein K.A.T."/>
            <person name="Koren S."/>
            <person name="Bechman K.B."/>
            <person name="Herman A."/>
            <person name="Abrahante J.E."/>
            <person name="Garbe J."/>
        </authorList>
    </citation>
    <scope>NUCLEOTIDE SEQUENCE</scope>
    <source>
        <strain evidence="1">Duluth1</strain>
        <tissue evidence="1">Whole animal</tissue>
    </source>
</reference>
<accession>A0A9D4FFU4</accession>
<comment type="caution">
    <text evidence="1">The sequence shown here is derived from an EMBL/GenBank/DDBJ whole genome shotgun (WGS) entry which is preliminary data.</text>
</comment>
<name>A0A9D4FFU4_DREPO</name>
<reference evidence="1" key="1">
    <citation type="journal article" date="2019" name="bioRxiv">
        <title>The Genome of the Zebra Mussel, Dreissena polymorpha: A Resource for Invasive Species Research.</title>
        <authorList>
            <person name="McCartney M.A."/>
            <person name="Auch B."/>
            <person name="Kono T."/>
            <person name="Mallez S."/>
            <person name="Zhang Y."/>
            <person name="Obille A."/>
            <person name="Becker A."/>
            <person name="Abrahante J.E."/>
            <person name="Garbe J."/>
            <person name="Badalamenti J.P."/>
            <person name="Herman A."/>
            <person name="Mangelson H."/>
            <person name="Liachko I."/>
            <person name="Sullivan S."/>
            <person name="Sone E.D."/>
            <person name="Koren S."/>
            <person name="Silverstein K.A.T."/>
            <person name="Beckman K.B."/>
            <person name="Gohl D.M."/>
        </authorList>
    </citation>
    <scope>NUCLEOTIDE SEQUENCE</scope>
    <source>
        <strain evidence="1">Duluth1</strain>
        <tissue evidence="1">Whole animal</tissue>
    </source>
</reference>
<dbReference type="Proteomes" id="UP000828390">
    <property type="component" value="Unassembled WGS sequence"/>
</dbReference>
<keyword evidence="2" id="KW-1185">Reference proteome</keyword>
<protein>
    <submittedName>
        <fullName evidence="1">Uncharacterized protein</fullName>
    </submittedName>
</protein>